<dbReference type="OrthoDB" id="4654311at2"/>
<keyword evidence="3" id="KW-0378">Hydrolase</keyword>
<dbReference type="PIRSF" id="PIRSF001112">
    <property type="entry name" value="Epoxide_hydrolase"/>
    <property type="match status" value="1"/>
</dbReference>
<feature type="domain" description="Epoxide hydrolase N-terminal" evidence="5">
    <location>
        <begin position="1"/>
        <end position="106"/>
    </location>
</feature>
<dbReference type="InterPro" id="IPR016292">
    <property type="entry name" value="Epoxide_hydrolase"/>
</dbReference>
<dbReference type="GO" id="GO:0097176">
    <property type="term" value="P:epoxide metabolic process"/>
    <property type="evidence" value="ECO:0007669"/>
    <property type="project" value="TreeGrafter"/>
</dbReference>
<reference evidence="7" key="1">
    <citation type="submission" date="2016-10" db="EMBL/GenBank/DDBJ databases">
        <authorList>
            <person name="Varghese N."/>
            <person name="Submissions S."/>
        </authorList>
    </citation>
    <scope>NUCLEOTIDE SEQUENCE [LARGE SCALE GENOMIC DNA]</scope>
    <source>
        <strain evidence="7">CGMCC 4.6609</strain>
    </source>
</reference>
<dbReference type="RefSeq" id="WP_090096829.1">
    <property type="nucleotide sequence ID" value="NZ_FNIX01000003.1"/>
</dbReference>
<dbReference type="InterPro" id="IPR000639">
    <property type="entry name" value="Epox_hydrolase-like"/>
</dbReference>
<dbReference type="AlphaFoldDB" id="A0A1H0KTA6"/>
<dbReference type="Proteomes" id="UP000199691">
    <property type="component" value="Unassembled WGS sequence"/>
</dbReference>
<name>A0A1H0KTA6_9PSEU</name>
<keyword evidence="7" id="KW-1185">Reference proteome</keyword>
<dbReference type="InterPro" id="IPR010497">
    <property type="entry name" value="Epoxide_hydro_N"/>
</dbReference>
<protein>
    <submittedName>
        <fullName evidence="6">Pimeloyl-ACP methyl ester carboxylesterase</fullName>
    </submittedName>
</protein>
<dbReference type="SUPFAM" id="SSF53474">
    <property type="entry name" value="alpha/beta-Hydrolases"/>
    <property type="match status" value="1"/>
</dbReference>
<sequence>MRPFRIDVPDSRLDDLRARIASTRWPAAIPGTGWERGVPPEYLRELAKHWSTDFDWRAVERRLNSYDQFVTEIDGATVHFLHVRSPEPDARPLLLTHGWPGSVIEFLDVIGPLTDPRSHGGDPAQAFHLVVPSLPGHGFSGPVEQPGWDLPRIAGAWAELMARLDYDAYFAQGGDWGSFISLELARRDPEHVRAVHVNMLVTVPSGDPAELAALSEQDFGRLGGLQRFDRELSGYLKLMSTRPLTVSFGLNDSPAGLLAWIVEKFKDWTDPAAELPEDAVNRDMLLANVTLYWLTGTAASSAQLYFEAGPQLGAIFTPGVRPEPVPVPLGVSVFGGDVVAPVRALAEAAYPAIVSWSEVPRGGHFAAMEEPEAFVREVRKFFGAVEG</sequence>
<dbReference type="EMBL" id="FNIX01000003">
    <property type="protein sequence ID" value="SDO59016.1"/>
    <property type="molecule type" value="Genomic_DNA"/>
</dbReference>
<feature type="active site" description="Proton acceptor" evidence="4">
    <location>
        <position position="364"/>
    </location>
</feature>
<dbReference type="PANTHER" id="PTHR21661:SF35">
    <property type="entry name" value="EPOXIDE HYDROLASE"/>
    <property type="match status" value="1"/>
</dbReference>
<evidence type="ECO:0000256" key="1">
    <source>
        <dbReference type="ARBA" id="ARBA00010088"/>
    </source>
</evidence>
<proteinExistence type="inferred from homology"/>
<evidence type="ECO:0000313" key="7">
    <source>
        <dbReference type="Proteomes" id="UP000199691"/>
    </source>
</evidence>
<evidence type="ECO:0000256" key="4">
    <source>
        <dbReference type="PIRSR" id="PIRSR001112-1"/>
    </source>
</evidence>
<accession>A0A1H0KTA6</accession>
<evidence type="ECO:0000259" key="5">
    <source>
        <dbReference type="Pfam" id="PF06441"/>
    </source>
</evidence>
<comment type="similarity">
    <text evidence="1">Belongs to the peptidase S33 family.</text>
</comment>
<evidence type="ECO:0000256" key="2">
    <source>
        <dbReference type="ARBA" id="ARBA00022797"/>
    </source>
</evidence>
<dbReference type="GO" id="GO:0004301">
    <property type="term" value="F:epoxide hydrolase activity"/>
    <property type="evidence" value="ECO:0007669"/>
    <property type="project" value="TreeGrafter"/>
</dbReference>
<feature type="active site" description="Proton donor" evidence="4">
    <location>
        <position position="305"/>
    </location>
</feature>
<dbReference type="Pfam" id="PF06441">
    <property type="entry name" value="EHN"/>
    <property type="match status" value="1"/>
</dbReference>
<dbReference type="Gene3D" id="3.40.50.1820">
    <property type="entry name" value="alpha/beta hydrolase"/>
    <property type="match status" value="1"/>
</dbReference>
<organism evidence="6 7">
    <name type="scientific">Lentzea jiangxiensis</name>
    <dbReference type="NCBI Taxonomy" id="641025"/>
    <lineage>
        <taxon>Bacteria</taxon>
        <taxon>Bacillati</taxon>
        <taxon>Actinomycetota</taxon>
        <taxon>Actinomycetes</taxon>
        <taxon>Pseudonocardiales</taxon>
        <taxon>Pseudonocardiaceae</taxon>
        <taxon>Lentzea</taxon>
    </lineage>
</organism>
<dbReference type="InterPro" id="IPR029058">
    <property type="entry name" value="AB_hydrolase_fold"/>
</dbReference>
<keyword evidence="2" id="KW-0058">Aromatic hydrocarbons catabolism</keyword>
<dbReference type="PANTHER" id="PTHR21661">
    <property type="entry name" value="EPOXIDE HYDROLASE 1-RELATED"/>
    <property type="match status" value="1"/>
</dbReference>
<evidence type="ECO:0000313" key="6">
    <source>
        <dbReference type="EMBL" id="SDO59016.1"/>
    </source>
</evidence>
<dbReference type="STRING" id="641025.SAMN05421507_10355"/>
<gene>
    <name evidence="6" type="ORF">SAMN05421507_10355</name>
</gene>
<evidence type="ECO:0000256" key="3">
    <source>
        <dbReference type="ARBA" id="ARBA00022801"/>
    </source>
</evidence>
<dbReference type="PRINTS" id="PR00412">
    <property type="entry name" value="EPOXHYDRLASE"/>
</dbReference>
<feature type="active site" description="Nucleophile" evidence="4">
    <location>
        <position position="175"/>
    </location>
</feature>